<proteinExistence type="predicted"/>
<comment type="caution">
    <text evidence="2">The sequence shown here is derived from an EMBL/GenBank/DDBJ whole genome shotgun (WGS) entry which is preliminary data.</text>
</comment>
<feature type="domain" description="Bacteriophage T5 Orf172 DNA-binding" evidence="1">
    <location>
        <begin position="34"/>
        <end position="176"/>
    </location>
</feature>
<dbReference type="InterPro" id="IPR053006">
    <property type="entry name" value="Meiosis_regulatory"/>
</dbReference>
<evidence type="ECO:0000313" key="3">
    <source>
        <dbReference type="Proteomes" id="UP000187013"/>
    </source>
</evidence>
<dbReference type="InterPro" id="IPR018306">
    <property type="entry name" value="Phage_T5_Orf172_DNA-bd"/>
</dbReference>
<name>A0A1Q3A7Z6_ZYGRO</name>
<gene>
    <name evidence="2" type="ORF">ZYGR_0AF02580</name>
</gene>
<dbReference type="Pfam" id="PF10544">
    <property type="entry name" value="T5orf172"/>
    <property type="match status" value="1"/>
</dbReference>
<reference evidence="2 3" key="1">
    <citation type="submission" date="2016-08" db="EMBL/GenBank/DDBJ databases">
        <title>Draft genome sequence of allopolyploid Zygosaccharomyces rouxii.</title>
        <authorList>
            <person name="Watanabe J."/>
            <person name="Uehara K."/>
            <person name="Mogi Y."/>
            <person name="Tsukioka Y."/>
        </authorList>
    </citation>
    <scope>NUCLEOTIDE SEQUENCE [LARGE SCALE GENOMIC DNA]</scope>
    <source>
        <strain evidence="2 3">NBRC 110957</strain>
    </source>
</reference>
<accession>A0A1Q3A7Z6</accession>
<dbReference type="Proteomes" id="UP000187013">
    <property type="component" value="Unassembled WGS sequence"/>
</dbReference>
<evidence type="ECO:0000259" key="1">
    <source>
        <dbReference type="SMART" id="SM00974"/>
    </source>
</evidence>
<dbReference type="PANTHER" id="PTHR28094:SF1">
    <property type="entry name" value="MEIOTICALLY UP-REGULATED GENE 113 PROTEIN"/>
    <property type="match status" value="1"/>
</dbReference>
<dbReference type="EMBL" id="BDGX01000032">
    <property type="protein sequence ID" value="GAV51787.1"/>
    <property type="molecule type" value="Genomic_DNA"/>
</dbReference>
<evidence type="ECO:0000313" key="2">
    <source>
        <dbReference type="EMBL" id="GAV51787.1"/>
    </source>
</evidence>
<organism evidence="2 3">
    <name type="scientific">Zygosaccharomyces rouxii</name>
    <dbReference type="NCBI Taxonomy" id="4956"/>
    <lineage>
        <taxon>Eukaryota</taxon>
        <taxon>Fungi</taxon>
        <taxon>Dikarya</taxon>
        <taxon>Ascomycota</taxon>
        <taxon>Saccharomycotina</taxon>
        <taxon>Saccharomycetes</taxon>
        <taxon>Saccharomycetales</taxon>
        <taxon>Saccharomycetaceae</taxon>
        <taxon>Zygosaccharomyces</taxon>
    </lineage>
</organism>
<dbReference type="SMART" id="SM00974">
    <property type="entry name" value="T5orf172"/>
    <property type="match status" value="1"/>
</dbReference>
<dbReference type="AlphaFoldDB" id="A0A1Q3A7Z6"/>
<sequence length="189" mass="21948">MYHSLITRSIADIDWLYLDESLLSTRGKRRHWSSNNQILCKIGMTTRSSVDTRLLEWQNTCKHPVINLTPERVHLLYESTRKSKTLAKILSKLSLKESEVQQSNSKLQTYNSGGFYTDGKGPKTLATIENTIHKQLWKRYGQGLIWCYGCDPEGHTRHKEWFRVPIKELPLLLRYIDRVCSGYPGSIVH</sequence>
<protein>
    <recommendedName>
        <fullName evidence="1">Bacteriophage T5 Orf172 DNA-binding domain-containing protein</fullName>
    </recommendedName>
</protein>
<dbReference type="PANTHER" id="PTHR28094">
    <property type="entry name" value="MEIOTICALLY UP-REGULATED GENE 113 PROTEIN"/>
    <property type="match status" value="1"/>
</dbReference>
<dbReference type="OrthoDB" id="4074785at2759"/>